<reference evidence="1" key="1">
    <citation type="submission" date="2018-05" db="EMBL/GenBank/DDBJ databases">
        <authorList>
            <person name="Lanie J.A."/>
            <person name="Ng W.-L."/>
            <person name="Kazmierczak K.M."/>
            <person name="Andrzejewski T.M."/>
            <person name="Davidsen T.M."/>
            <person name="Wayne K.J."/>
            <person name="Tettelin H."/>
            <person name="Glass J.I."/>
            <person name="Rusch D."/>
            <person name="Podicherti R."/>
            <person name="Tsui H.-C.T."/>
            <person name="Winkler M.E."/>
        </authorList>
    </citation>
    <scope>NUCLEOTIDE SEQUENCE</scope>
</reference>
<gene>
    <name evidence="1" type="ORF">METZ01_LOCUS442625</name>
</gene>
<dbReference type="AlphaFoldDB" id="A0A382Z2U5"/>
<accession>A0A382Z2U5</accession>
<name>A0A382Z2U5_9ZZZZ</name>
<sequence>YHLHPKIGIVKKGPDTYELSHDDGGCYEFRILGGKSKLISSFWYPEFGLSIPNKTFQIEFEYREAISYLEIL</sequence>
<evidence type="ECO:0000313" key="1">
    <source>
        <dbReference type="EMBL" id="SVD89771.1"/>
    </source>
</evidence>
<proteinExistence type="predicted"/>
<protein>
    <submittedName>
        <fullName evidence="1">Uncharacterized protein</fullName>
    </submittedName>
</protein>
<dbReference type="EMBL" id="UINC01180529">
    <property type="protein sequence ID" value="SVD89771.1"/>
    <property type="molecule type" value="Genomic_DNA"/>
</dbReference>
<feature type="non-terminal residue" evidence="1">
    <location>
        <position position="1"/>
    </location>
</feature>
<organism evidence="1">
    <name type="scientific">marine metagenome</name>
    <dbReference type="NCBI Taxonomy" id="408172"/>
    <lineage>
        <taxon>unclassified sequences</taxon>
        <taxon>metagenomes</taxon>
        <taxon>ecological metagenomes</taxon>
    </lineage>
</organism>